<proteinExistence type="predicted"/>
<sequence length="167" mass="18426">MPINYVKDFKISTTKMQLPELREKRIAKLLQIHTQLTLMYGERYREINGVLKDTREWEKDKNQSELTDADKKKIVDAVSQVRTDTVLFFKTVISRAEFLVNELMPGTFDVDPANQSLDTDDLFDIGSSIAVLGGAIAALGAPPVGGAVAAFGAGMMLGAKVAEELYE</sequence>
<organism evidence="1 2">
    <name type="scientific">Candidatus Electrothrix communis</name>
    <dbReference type="NCBI Taxonomy" id="1859133"/>
    <lineage>
        <taxon>Bacteria</taxon>
        <taxon>Pseudomonadati</taxon>
        <taxon>Thermodesulfobacteriota</taxon>
        <taxon>Desulfobulbia</taxon>
        <taxon>Desulfobulbales</taxon>
        <taxon>Desulfobulbaceae</taxon>
        <taxon>Candidatus Electrothrix</taxon>
    </lineage>
</organism>
<name>A0A3S3QK17_9BACT</name>
<dbReference type="Proteomes" id="UP000288086">
    <property type="component" value="Unassembled WGS sequence"/>
</dbReference>
<accession>A0A3S3QK17</accession>
<keyword evidence="2" id="KW-1185">Reference proteome</keyword>
<protein>
    <submittedName>
        <fullName evidence="1">Uncharacterized protein</fullName>
    </submittedName>
</protein>
<evidence type="ECO:0000313" key="2">
    <source>
        <dbReference type="Proteomes" id="UP000288086"/>
    </source>
</evidence>
<reference evidence="1 2" key="1">
    <citation type="submission" date="2017-01" db="EMBL/GenBank/DDBJ databases">
        <title>The cable genome- insights into the physiology and evolution of filamentous bacteria capable of sulfide oxidation via long distance electron transfer.</title>
        <authorList>
            <person name="Schreiber L."/>
            <person name="Bjerg J.T."/>
            <person name="Boggild A."/>
            <person name="Van De Vossenberg J."/>
            <person name="Meysman F."/>
            <person name="Nielsen L.P."/>
            <person name="Schramm A."/>
            <person name="Kjeldsen K.U."/>
        </authorList>
    </citation>
    <scope>NUCLEOTIDE SEQUENCE [LARGE SCALE GENOMIC DNA]</scope>
    <source>
        <strain evidence="1">A1</strain>
    </source>
</reference>
<dbReference type="AlphaFoldDB" id="A0A3S3QK17"/>
<gene>
    <name evidence="1" type="ORF">VT98_10531</name>
</gene>
<dbReference type="EMBL" id="MTKP01000053">
    <property type="protein sequence ID" value="RWX49425.1"/>
    <property type="molecule type" value="Genomic_DNA"/>
</dbReference>
<comment type="caution">
    <text evidence="1">The sequence shown here is derived from an EMBL/GenBank/DDBJ whole genome shotgun (WGS) entry which is preliminary data.</text>
</comment>
<evidence type="ECO:0000313" key="1">
    <source>
        <dbReference type="EMBL" id="RWX49425.1"/>
    </source>
</evidence>